<protein>
    <recommendedName>
        <fullName evidence="3">Nucleotidyltransferase family protein</fullName>
    </recommendedName>
</protein>
<name>A0A3E0W2D3_9MICO</name>
<sequence>MSVVSTLDNASAVDLASAWVSHHARALGIRALVIKGPLAGRLGLRAERVSADADLLIEPGRLDELTAHLSHFGWYERPAGRVPRIVEAHSVSMIHDDWPIDLDLHSFWPGFLGEPAAVFDSLWSDRLELSQANAPVAAPGIAAGILILVLHSLRNPLTQHSGRVDTLESLRQAAVATLSPSACETLVARAAELGAVQTAAPFLRLLGAEIAPDADPSDELTLWRVKSSTSGNVGAWLLDFRNAHGAQRVRIAQRALLPAPSDLRAQHPELPPGPHGVMLGWFRRWRTGLSEVPRAVTTIRRSGLPRRKARG</sequence>
<dbReference type="EMBL" id="NBXB01000011">
    <property type="protein sequence ID" value="RFA16452.1"/>
    <property type="molecule type" value="Genomic_DNA"/>
</dbReference>
<dbReference type="OrthoDB" id="3782133at2"/>
<evidence type="ECO:0000313" key="1">
    <source>
        <dbReference type="EMBL" id="RFA16452.1"/>
    </source>
</evidence>
<gene>
    <name evidence="1" type="ORF">B7R22_02905</name>
</gene>
<proteinExistence type="predicted"/>
<comment type="caution">
    <text evidence="1">The sequence shown here is derived from an EMBL/GenBank/DDBJ whole genome shotgun (WGS) entry which is preliminary data.</text>
</comment>
<organism evidence="1 2">
    <name type="scientific">Subtercola boreus</name>
    <dbReference type="NCBI Taxonomy" id="120213"/>
    <lineage>
        <taxon>Bacteria</taxon>
        <taxon>Bacillati</taxon>
        <taxon>Actinomycetota</taxon>
        <taxon>Actinomycetes</taxon>
        <taxon>Micrococcales</taxon>
        <taxon>Microbacteriaceae</taxon>
        <taxon>Subtercola</taxon>
    </lineage>
</organism>
<evidence type="ECO:0000313" key="2">
    <source>
        <dbReference type="Proteomes" id="UP000256541"/>
    </source>
</evidence>
<dbReference type="AlphaFoldDB" id="A0A3E0W2D3"/>
<dbReference type="Proteomes" id="UP000256541">
    <property type="component" value="Unassembled WGS sequence"/>
</dbReference>
<evidence type="ECO:0008006" key="3">
    <source>
        <dbReference type="Google" id="ProtNLM"/>
    </source>
</evidence>
<reference evidence="1 2" key="1">
    <citation type="submission" date="2017-04" db="EMBL/GenBank/DDBJ databases">
        <title>Comparative genome analysis of Subtercola boreus.</title>
        <authorList>
            <person name="Cho Y.-J."/>
            <person name="Cho A."/>
            <person name="Kim O.-S."/>
            <person name="Lee J.-I."/>
        </authorList>
    </citation>
    <scope>NUCLEOTIDE SEQUENCE [LARGE SCALE GENOMIC DNA]</scope>
    <source>
        <strain evidence="1 2">P27479</strain>
    </source>
</reference>
<dbReference type="RefSeq" id="WP_116410315.1">
    <property type="nucleotide sequence ID" value="NZ_NBXB01000011.1"/>
</dbReference>
<accession>A0A3E0W2D3</accession>